<evidence type="ECO:0000313" key="3">
    <source>
        <dbReference type="Proteomes" id="UP001189429"/>
    </source>
</evidence>
<evidence type="ECO:0000256" key="1">
    <source>
        <dbReference type="SAM" id="MobiDB-lite"/>
    </source>
</evidence>
<feature type="region of interest" description="Disordered" evidence="1">
    <location>
        <begin position="149"/>
        <end position="172"/>
    </location>
</feature>
<dbReference type="Proteomes" id="UP001189429">
    <property type="component" value="Unassembled WGS sequence"/>
</dbReference>
<comment type="caution">
    <text evidence="2">The sequence shown here is derived from an EMBL/GenBank/DDBJ whole genome shotgun (WGS) entry which is preliminary data.</text>
</comment>
<proteinExistence type="predicted"/>
<feature type="region of interest" description="Disordered" evidence="1">
    <location>
        <begin position="101"/>
        <end position="129"/>
    </location>
</feature>
<organism evidence="2 3">
    <name type="scientific">Prorocentrum cordatum</name>
    <dbReference type="NCBI Taxonomy" id="2364126"/>
    <lineage>
        <taxon>Eukaryota</taxon>
        <taxon>Sar</taxon>
        <taxon>Alveolata</taxon>
        <taxon>Dinophyceae</taxon>
        <taxon>Prorocentrales</taxon>
        <taxon>Prorocentraceae</taxon>
        <taxon>Prorocentrum</taxon>
    </lineage>
</organism>
<gene>
    <name evidence="2" type="ORF">PCOR1329_LOCUS7102</name>
</gene>
<accession>A0ABN9Q4Z4</accession>
<protein>
    <submittedName>
        <fullName evidence="2">Uncharacterized protein</fullName>
    </submittedName>
</protein>
<sequence>MPERPLYSNVAKLFFFRPTPGHNTQLGELVRLQRKLLANTGILYKQCACYVLRCQAYVRCLGCPVKSMGRECPETRWAGSALVAPPLVEAGVASIPTKQILEVQNEEEEEEEEDEGKGKGKGKGKLPHQREGHLVARVYSCPPRVVQAPEPLARTSKPRAHPGPEAGTARPYTIMLPPLF</sequence>
<keyword evidence="3" id="KW-1185">Reference proteome</keyword>
<evidence type="ECO:0000313" key="2">
    <source>
        <dbReference type="EMBL" id="CAK0798322.1"/>
    </source>
</evidence>
<feature type="compositionally biased region" description="Acidic residues" evidence="1">
    <location>
        <begin position="104"/>
        <end position="115"/>
    </location>
</feature>
<dbReference type="EMBL" id="CAUYUJ010001916">
    <property type="protein sequence ID" value="CAK0798322.1"/>
    <property type="molecule type" value="Genomic_DNA"/>
</dbReference>
<name>A0ABN9Q4Z4_9DINO</name>
<reference evidence="2" key="1">
    <citation type="submission" date="2023-10" db="EMBL/GenBank/DDBJ databases">
        <authorList>
            <person name="Chen Y."/>
            <person name="Shah S."/>
            <person name="Dougan E. K."/>
            <person name="Thang M."/>
            <person name="Chan C."/>
        </authorList>
    </citation>
    <scope>NUCLEOTIDE SEQUENCE [LARGE SCALE GENOMIC DNA]</scope>
</reference>